<accession>A0A0A9AS87</accession>
<feature type="compositionally biased region" description="Basic residues" evidence="1">
    <location>
        <begin position="71"/>
        <end position="80"/>
    </location>
</feature>
<feature type="region of interest" description="Disordered" evidence="1">
    <location>
        <begin position="1"/>
        <end position="122"/>
    </location>
</feature>
<sequence length="122" mass="13400">MPSQEVPSLTHCLRYEAPAEQPGETSAMPPSPSSPFSLLQQQKGTPSLQQQEDPDFQGTSQCQRAEEQTHHSRPAQHRSTRCTCAPRRGLRPRPQGQLCGGSRRLRASGGRSGARTARAWNP</sequence>
<dbReference type="EMBL" id="GBRH01246115">
    <property type="protein sequence ID" value="JAD51780.1"/>
    <property type="molecule type" value="Transcribed_RNA"/>
</dbReference>
<organism evidence="2">
    <name type="scientific">Arundo donax</name>
    <name type="common">Giant reed</name>
    <name type="synonym">Donax arundinaceus</name>
    <dbReference type="NCBI Taxonomy" id="35708"/>
    <lineage>
        <taxon>Eukaryota</taxon>
        <taxon>Viridiplantae</taxon>
        <taxon>Streptophyta</taxon>
        <taxon>Embryophyta</taxon>
        <taxon>Tracheophyta</taxon>
        <taxon>Spermatophyta</taxon>
        <taxon>Magnoliopsida</taxon>
        <taxon>Liliopsida</taxon>
        <taxon>Poales</taxon>
        <taxon>Poaceae</taxon>
        <taxon>PACMAD clade</taxon>
        <taxon>Arundinoideae</taxon>
        <taxon>Arundineae</taxon>
        <taxon>Arundo</taxon>
    </lineage>
</organism>
<name>A0A0A9AS87_ARUDO</name>
<proteinExistence type="predicted"/>
<dbReference type="AlphaFoldDB" id="A0A0A9AS87"/>
<protein>
    <submittedName>
        <fullName evidence="2">Uncharacterized protein</fullName>
    </submittedName>
</protein>
<reference evidence="2" key="2">
    <citation type="journal article" date="2015" name="Data Brief">
        <title>Shoot transcriptome of the giant reed, Arundo donax.</title>
        <authorList>
            <person name="Barrero R.A."/>
            <person name="Guerrero F.D."/>
            <person name="Moolhuijzen P."/>
            <person name="Goolsby J.A."/>
            <person name="Tidwell J."/>
            <person name="Bellgard S.E."/>
            <person name="Bellgard M.I."/>
        </authorList>
    </citation>
    <scope>NUCLEOTIDE SEQUENCE</scope>
    <source>
        <tissue evidence="2">Shoot tissue taken approximately 20 cm above the soil surface</tissue>
    </source>
</reference>
<feature type="compositionally biased region" description="Low complexity" evidence="1">
    <location>
        <begin position="92"/>
        <end position="122"/>
    </location>
</feature>
<reference evidence="2" key="1">
    <citation type="submission" date="2014-09" db="EMBL/GenBank/DDBJ databases">
        <authorList>
            <person name="Magalhaes I.L.F."/>
            <person name="Oliveira U."/>
            <person name="Santos F.R."/>
            <person name="Vidigal T.H.D.A."/>
            <person name="Brescovit A.D."/>
            <person name="Santos A.J."/>
        </authorList>
    </citation>
    <scope>NUCLEOTIDE SEQUENCE</scope>
    <source>
        <tissue evidence="2">Shoot tissue taken approximately 20 cm above the soil surface</tissue>
    </source>
</reference>
<evidence type="ECO:0000256" key="1">
    <source>
        <dbReference type="SAM" id="MobiDB-lite"/>
    </source>
</evidence>
<evidence type="ECO:0000313" key="2">
    <source>
        <dbReference type="EMBL" id="JAD51780.1"/>
    </source>
</evidence>
<feature type="compositionally biased region" description="Polar residues" evidence="1">
    <location>
        <begin position="38"/>
        <end position="63"/>
    </location>
</feature>